<dbReference type="AlphaFoldDB" id="A0A1I6N1D2"/>
<evidence type="ECO:0000256" key="2">
    <source>
        <dbReference type="ARBA" id="ARBA00022475"/>
    </source>
</evidence>
<dbReference type="Pfam" id="PF13231">
    <property type="entry name" value="PMT_2"/>
    <property type="match status" value="1"/>
</dbReference>
<feature type="transmembrane region" description="Helical" evidence="8">
    <location>
        <begin position="50"/>
        <end position="72"/>
    </location>
</feature>
<evidence type="ECO:0000256" key="3">
    <source>
        <dbReference type="ARBA" id="ARBA00022676"/>
    </source>
</evidence>
<dbReference type="PANTHER" id="PTHR33908:SF11">
    <property type="entry name" value="MEMBRANE PROTEIN"/>
    <property type="match status" value="1"/>
</dbReference>
<feature type="transmembrane region" description="Helical" evidence="8">
    <location>
        <begin position="272"/>
        <end position="289"/>
    </location>
</feature>
<dbReference type="GO" id="GO:0009103">
    <property type="term" value="P:lipopolysaccharide biosynthetic process"/>
    <property type="evidence" value="ECO:0007669"/>
    <property type="project" value="UniProtKB-ARBA"/>
</dbReference>
<dbReference type="PANTHER" id="PTHR33908">
    <property type="entry name" value="MANNOSYLTRANSFERASE YKCB-RELATED"/>
    <property type="match status" value="1"/>
</dbReference>
<keyword evidence="2" id="KW-1003">Cell membrane</keyword>
<accession>A0A1I6N1D2</accession>
<keyword evidence="3 10" id="KW-0328">Glycosyltransferase</keyword>
<keyword evidence="6 8" id="KW-1133">Transmembrane helix</keyword>
<keyword evidence="7 8" id="KW-0472">Membrane</keyword>
<evidence type="ECO:0000256" key="6">
    <source>
        <dbReference type="ARBA" id="ARBA00022989"/>
    </source>
</evidence>
<keyword evidence="11" id="KW-1185">Reference proteome</keyword>
<keyword evidence="4 10" id="KW-0808">Transferase</keyword>
<evidence type="ECO:0000256" key="4">
    <source>
        <dbReference type="ARBA" id="ARBA00022679"/>
    </source>
</evidence>
<evidence type="ECO:0000313" key="10">
    <source>
        <dbReference type="EMBL" id="SFS21763.1"/>
    </source>
</evidence>
<gene>
    <name evidence="10" type="ORF">SAMN05421771_4321</name>
</gene>
<proteinExistence type="predicted"/>
<feature type="transmembrane region" description="Helical" evidence="8">
    <location>
        <begin position="192"/>
        <end position="214"/>
    </location>
</feature>
<evidence type="ECO:0000313" key="11">
    <source>
        <dbReference type="Proteomes" id="UP000199024"/>
    </source>
</evidence>
<dbReference type="RefSeq" id="WP_245782077.1">
    <property type="nucleotide sequence ID" value="NZ_FOZL01000002.1"/>
</dbReference>
<dbReference type="Proteomes" id="UP000199024">
    <property type="component" value="Unassembled WGS sequence"/>
</dbReference>
<feature type="transmembrane region" description="Helical" evidence="8">
    <location>
        <begin position="328"/>
        <end position="349"/>
    </location>
</feature>
<dbReference type="EMBL" id="FOZL01000002">
    <property type="protein sequence ID" value="SFS21763.1"/>
    <property type="molecule type" value="Genomic_DNA"/>
</dbReference>
<sequence length="499" mass="55383">MTKTRASRNDLAILLGIAAVVALVHMLTNDRYGFHRDELQFLSDARHLDWGYVAYPPLTPFLEHIGLALFGISETWLRLFSVIAQSAALVATGLMARELGGGRLAQVTATVSVALSALPLFEGTEFQYSSFDYLWWVLIAYFLIRLLKTENPRWWIAIGAVIGLGLLTKYSITFYIAGLLAGLVFTQSRRFLLAPGFWGGVAVALLLFLPNFLWQVHHGFISYHFLQSIHARDVRNGRADGFLFDQIKINANLIATPLWIAGLIFFLRDRRYRMLGILYLVPLALFFIAKGRGYYVAAAYPMLLAMGSVAVERWLGTLTRMSRLAIEATYFTLAGAVGIAICCLILPLANSGPLKAWALKNNDDLREEFGWEEMAWTVAGIRSALPPEQREHVGIITGNYGEQGAIEILGAKYGLPTPIGGTNSAWLRGYPTPQPTILIVVGFSYKQADETFSACREAGRNGNAAGIPNEESKLHPVLFLCGPPIKPWPEFWQDFQSFG</sequence>
<feature type="transmembrane region" description="Helical" evidence="8">
    <location>
        <begin position="79"/>
        <end position="97"/>
    </location>
</feature>
<evidence type="ECO:0000259" key="9">
    <source>
        <dbReference type="Pfam" id="PF13231"/>
    </source>
</evidence>
<dbReference type="GO" id="GO:0016763">
    <property type="term" value="F:pentosyltransferase activity"/>
    <property type="evidence" value="ECO:0007669"/>
    <property type="project" value="TreeGrafter"/>
</dbReference>
<dbReference type="InterPro" id="IPR050297">
    <property type="entry name" value="LipidA_mod_glycosyltrf_83"/>
</dbReference>
<feature type="transmembrane region" description="Helical" evidence="8">
    <location>
        <begin position="133"/>
        <end position="148"/>
    </location>
</feature>
<keyword evidence="5 8" id="KW-0812">Transmembrane</keyword>
<evidence type="ECO:0000256" key="7">
    <source>
        <dbReference type="ARBA" id="ARBA00023136"/>
    </source>
</evidence>
<organism evidence="10 11">
    <name type="scientific">Granulicella pectinivorans</name>
    <dbReference type="NCBI Taxonomy" id="474950"/>
    <lineage>
        <taxon>Bacteria</taxon>
        <taxon>Pseudomonadati</taxon>
        <taxon>Acidobacteriota</taxon>
        <taxon>Terriglobia</taxon>
        <taxon>Terriglobales</taxon>
        <taxon>Acidobacteriaceae</taxon>
        <taxon>Granulicella</taxon>
    </lineage>
</organism>
<dbReference type="GO" id="GO:0005886">
    <property type="term" value="C:plasma membrane"/>
    <property type="evidence" value="ECO:0007669"/>
    <property type="project" value="UniProtKB-SubCell"/>
</dbReference>
<evidence type="ECO:0000256" key="1">
    <source>
        <dbReference type="ARBA" id="ARBA00004651"/>
    </source>
</evidence>
<dbReference type="InterPro" id="IPR038731">
    <property type="entry name" value="RgtA/B/C-like"/>
</dbReference>
<protein>
    <submittedName>
        <fullName evidence="10">Dolichyl-phosphate-mannose-protein mannosyltransferase</fullName>
    </submittedName>
</protein>
<evidence type="ECO:0000256" key="8">
    <source>
        <dbReference type="SAM" id="Phobius"/>
    </source>
</evidence>
<feature type="domain" description="Glycosyltransferase RgtA/B/C/D-like" evidence="9">
    <location>
        <begin position="56"/>
        <end position="214"/>
    </location>
</feature>
<comment type="subcellular location">
    <subcellularLocation>
        <location evidence="1">Cell membrane</location>
        <topology evidence="1">Multi-pass membrane protein</topology>
    </subcellularLocation>
</comment>
<dbReference type="STRING" id="474950.SAMN05421771_4321"/>
<feature type="transmembrane region" description="Helical" evidence="8">
    <location>
        <begin position="154"/>
        <end position="185"/>
    </location>
</feature>
<name>A0A1I6N1D2_9BACT</name>
<reference evidence="10 11" key="1">
    <citation type="submission" date="2016-10" db="EMBL/GenBank/DDBJ databases">
        <authorList>
            <person name="de Groot N.N."/>
        </authorList>
    </citation>
    <scope>NUCLEOTIDE SEQUENCE [LARGE SCALE GENOMIC DNA]</scope>
    <source>
        <strain evidence="10 11">DSM 21001</strain>
    </source>
</reference>
<feature type="transmembrane region" description="Helical" evidence="8">
    <location>
        <begin position="295"/>
        <end position="316"/>
    </location>
</feature>
<evidence type="ECO:0000256" key="5">
    <source>
        <dbReference type="ARBA" id="ARBA00022692"/>
    </source>
</evidence>